<dbReference type="OrthoDB" id="9812295at2"/>
<reference evidence="2 3" key="1">
    <citation type="journal article" date="2015" name="BMC Genomics">
        <title>Comparative genomics of Fructobacillus spp. and Leuconostoc spp. reveals niche-specific evolution of Fructobacillus spp.</title>
        <authorList>
            <person name="Endo A."/>
            <person name="Tanizawa Y."/>
            <person name="Tanaka N."/>
            <person name="Maeno S."/>
            <person name="Kumar H."/>
            <person name="Shiwa Y."/>
            <person name="Okada S."/>
            <person name="Yoshikawa H."/>
            <person name="Dicks L."/>
            <person name="Nakagawa J."/>
            <person name="Arita M."/>
        </authorList>
    </citation>
    <scope>NUCLEOTIDE SEQUENCE [LARGE SCALE GENOMIC DNA]</scope>
    <source>
        <strain evidence="2 3">JCM 12225</strain>
    </source>
</reference>
<dbReference type="InterPro" id="IPR029039">
    <property type="entry name" value="Flavoprotein-like_sf"/>
</dbReference>
<dbReference type="Proteomes" id="UP000253891">
    <property type="component" value="Unassembled WGS sequence"/>
</dbReference>
<dbReference type="GO" id="GO:0010181">
    <property type="term" value="F:FMN binding"/>
    <property type="evidence" value="ECO:0007669"/>
    <property type="project" value="TreeGrafter"/>
</dbReference>
<dbReference type="Pfam" id="PF03358">
    <property type="entry name" value="FMN_red"/>
    <property type="match status" value="1"/>
</dbReference>
<dbReference type="RefSeq" id="WP_061992668.1">
    <property type="nucleotide sequence ID" value="NZ_DF967986.1"/>
</dbReference>
<gene>
    <name evidence="2" type="ORF">FFIC_090670</name>
</gene>
<dbReference type="PANTHER" id="PTHR30543:SF21">
    <property type="entry name" value="NAD(P)H-DEPENDENT FMN REDUCTASE LOT6"/>
    <property type="match status" value="1"/>
</dbReference>
<dbReference type="AlphaFoldDB" id="A0A0K8MGB6"/>
<dbReference type="EMBL" id="DF967986">
    <property type="protein sequence ID" value="GAO99243.1"/>
    <property type="molecule type" value="Genomic_DNA"/>
</dbReference>
<feature type="domain" description="NADPH-dependent FMN reductase-like" evidence="1">
    <location>
        <begin position="3"/>
        <end position="139"/>
    </location>
</feature>
<dbReference type="PANTHER" id="PTHR30543">
    <property type="entry name" value="CHROMATE REDUCTASE"/>
    <property type="match status" value="1"/>
</dbReference>
<evidence type="ECO:0000313" key="3">
    <source>
        <dbReference type="Proteomes" id="UP000253891"/>
    </source>
</evidence>
<dbReference type="InterPro" id="IPR050712">
    <property type="entry name" value="NAD(P)H-dep_reductase"/>
</dbReference>
<name>A0A0K8MGB6_9LACO</name>
<organism evidence="2 3">
    <name type="scientific">Fructobacillus ficulneus</name>
    <dbReference type="NCBI Taxonomy" id="157463"/>
    <lineage>
        <taxon>Bacteria</taxon>
        <taxon>Bacillati</taxon>
        <taxon>Bacillota</taxon>
        <taxon>Bacilli</taxon>
        <taxon>Lactobacillales</taxon>
        <taxon>Lactobacillaceae</taxon>
        <taxon>Fructobacillus</taxon>
    </lineage>
</organism>
<accession>A0A0K8MGB6</accession>
<dbReference type="STRING" id="157463.GCA_001047075_00164"/>
<dbReference type="InterPro" id="IPR005025">
    <property type="entry name" value="FMN_Rdtase-like_dom"/>
</dbReference>
<evidence type="ECO:0000259" key="1">
    <source>
        <dbReference type="Pfam" id="PF03358"/>
    </source>
</evidence>
<dbReference type="GO" id="GO:0016491">
    <property type="term" value="F:oxidoreductase activity"/>
    <property type="evidence" value="ECO:0007669"/>
    <property type="project" value="InterPro"/>
</dbReference>
<proteinExistence type="predicted"/>
<protein>
    <submittedName>
        <fullName evidence="2">NADPH-dependent FMN reductase</fullName>
    </submittedName>
</protein>
<evidence type="ECO:0000313" key="2">
    <source>
        <dbReference type="EMBL" id="GAO99243.1"/>
    </source>
</evidence>
<dbReference type="SUPFAM" id="SSF52218">
    <property type="entry name" value="Flavoproteins"/>
    <property type="match status" value="1"/>
</dbReference>
<dbReference type="GO" id="GO:0005829">
    <property type="term" value="C:cytosol"/>
    <property type="evidence" value="ECO:0007669"/>
    <property type="project" value="TreeGrafter"/>
</dbReference>
<dbReference type="Gene3D" id="3.40.50.360">
    <property type="match status" value="1"/>
</dbReference>
<keyword evidence="3" id="KW-1185">Reference proteome</keyword>
<sequence>MKKIGIIVGSNRTKSVTKRLAEWVSSQLSRGDVQAEIVDLVEVDLPWLDEPELPSARNYQYESTKQWSQQIQGYDGIVFISPQYNWGYPAVLKNAVDTLYEEWQNKPVATIFFGGHGGFQAELAFSLVLQGLKVKRLPTNLSWQLPLGQIDAEMTDKQVAIIMAKFQSEVDLLWSTLS</sequence>